<evidence type="ECO:0000256" key="8">
    <source>
        <dbReference type="ARBA" id="ARBA00023125"/>
    </source>
</evidence>
<feature type="site" description="Interaction with DNA" evidence="10">
    <location>
        <position position="32"/>
    </location>
</feature>
<dbReference type="InterPro" id="IPR003602">
    <property type="entry name" value="Topo_IA_DNA-bd_dom"/>
</dbReference>
<dbReference type="InterPro" id="IPR028612">
    <property type="entry name" value="Topoisom_1_IA"/>
</dbReference>
<dbReference type="InterPro" id="IPR034149">
    <property type="entry name" value="TOPRIM_TopoI"/>
</dbReference>
<evidence type="ECO:0000259" key="11">
    <source>
        <dbReference type="PROSITE" id="PS50880"/>
    </source>
</evidence>
<feature type="domain" description="Toprim" evidence="11">
    <location>
        <begin position="2"/>
        <end position="112"/>
    </location>
</feature>
<feature type="site" description="Interaction with DNA" evidence="10">
    <location>
        <position position="161"/>
    </location>
</feature>
<dbReference type="Gene3D" id="1.10.460.10">
    <property type="entry name" value="Topoisomerase I, domain 2"/>
    <property type="match status" value="1"/>
</dbReference>
<dbReference type="Gene3D" id="1.10.290.10">
    <property type="entry name" value="Topoisomerase I, domain 4"/>
    <property type="match status" value="1"/>
</dbReference>
<comment type="similarity">
    <text evidence="2 10">Belongs to the type IA topoisomerase family.</text>
</comment>
<comment type="subunit">
    <text evidence="10">Monomer.</text>
</comment>
<comment type="function">
    <text evidence="10">Releases the supercoiling and torsional tension of DNA, which is introduced during the DNA replication and transcription, by transiently cleaving and rejoining one strand of the DNA duplex. Introduces a single-strand break via transesterification at a target site in duplex DNA. The scissile phosphodiester is attacked by the catalytic tyrosine of the enzyme, resulting in the formation of a DNA-(5'-phosphotyrosyl)-enzyme intermediate and the expulsion of a 3'-OH DNA strand. The free DNA strand then undergoes passage around the unbroken strand, thus removing DNA supercoils. Finally, in the religation step, the DNA 3'-OH attacks the covalent intermediate to expel the active-site tyrosine and restore the DNA phosphodiester backbone.</text>
</comment>
<dbReference type="Proteomes" id="UP000176923">
    <property type="component" value="Unassembled WGS sequence"/>
</dbReference>
<evidence type="ECO:0000256" key="5">
    <source>
        <dbReference type="ARBA" id="ARBA00022833"/>
    </source>
</evidence>
<accession>A0A1F5ZV90</accession>
<evidence type="ECO:0000256" key="6">
    <source>
        <dbReference type="ARBA" id="ARBA00022842"/>
    </source>
</evidence>
<evidence type="ECO:0000313" key="14">
    <source>
        <dbReference type="Proteomes" id="UP000176923"/>
    </source>
</evidence>
<dbReference type="SMART" id="SM00436">
    <property type="entry name" value="TOP1Bc"/>
    <property type="match status" value="1"/>
</dbReference>
<dbReference type="InterPro" id="IPR013824">
    <property type="entry name" value="Topo_IA_cen_sub1"/>
</dbReference>
<feature type="region of interest" description="Interaction with DNA" evidence="10">
    <location>
        <begin position="185"/>
        <end position="190"/>
    </location>
</feature>
<feature type="site" description="Interaction with DNA" evidence="10">
    <location>
        <position position="169"/>
    </location>
</feature>
<keyword evidence="9 10" id="KW-0413">Isomerase</keyword>
<name>A0A1F5ZV90_9BACT</name>
<dbReference type="PROSITE" id="PS00396">
    <property type="entry name" value="TOPO_IA_1"/>
    <property type="match status" value="1"/>
</dbReference>
<dbReference type="GO" id="GO:0003677">
    <property type="term" value="F:DNA binding"/>
    <property type="evidence" value="ECO:0007669"/>
    <property type="project" value="UniProtKB-KW"/>
</dbReference>
<dbReference type="EC" id="5.6.2.1" evidence="10"/>
<dbReference type="EMBL" id="MFJL01000012">
    <property type="protein sequence ID" value="OGG16396.1"/>
    <property type="molecule type" value="Genomic_DNA"/>
</dbReference>
<evidence type="ECO:0000256" key="3">
    <source>
        <dbReference type="ARBA" id="ARBA00022723"/>
    </source>
</evidence>
<dbReference type="STRING" id="1798382.A3D77_01005"/>
<feature type="site" description="Interaction with DNA" evidence="10">
    <location>
        <position position="164"/>
    </location>
</feature>
<feature type="active site" description="O-(5'-phospho-DNA)-tyrosine intermediate" evidence="10">
    <location>
        <position position="321"/>
    </location>
</feature>
<dbReference type="SMART" id="SM00493">
    <property type="entry name" value="TOPRIM"/>
    <property type="match status" value="1"/>
</dbReference>
<keyword evidence="5" id="KW-0862">Zinc</keyword>
<dbReference type="CDD" id="cd00186">
    <property type="entry name" value="TOP1Ac"/>
    <property type="match status" value="1"/>
</dbReference>
<dbReference type="AlphaFoldDB" id="A0A1F5ZV90"/>
<dbReference type="Pfam" id="PF01396">
    <property type="entry name" value="Zn_ribbon_Top1"/>
    <property type="match status" value="2"/>
</dbReference>
<dbReference type="CDD" id="cd03363">
    <property type="entry name" value="TOPRIM_TopoIA_TopoI"/>
    <property type="match status" value="1"/>
</dbReference>
<dbReference type="InterPro" id="IPR003601">
    <property type="entry name" value="Topo_IA_2"/>
</dbReference>
<reference evidence="13 14" key="1">
    <citation type="journal article" date="2016" name="Nat. Commun.">
        <title>Thousands of microbial genomes shed light on interconnected biogeochemical processes in an aquifer system.</title>
        <authorList>
            <person name="Anantharaman K."/>
            <person name="Brown C.T."/>
            <person name="Hug L.A."/>
            <person name="Sharon I."/>
            <person name="Castelle C.J."/>
            <person name="Probst A.J."/>
            <person name="Thomas B.C."/>
            <person name="Singh A."/>
            <person name="Wilkins M.J."/>
            <person name="Karaoz U."/>
            <person name="Brodie E.L."/>
            <person name="Williams K.H."/>
            <person name="Hubbard S.S."/>
            <person name="Banfield J.F."/>
        </authorList>
    </citation>
    <scope>NUCLEOTIDE SEQUENCE [LARGE SCALE GENOMIC DNA]</scope>
</reference>
<keyword evidence="8 10" id="KW-0238">DNA-binding</keyword>
<evidence type="ECO:0000256" key="4">
    <source>
        <dbReference type="ARBA" id="ARBA00022771"/>
    </source>
</evidence>
<feature type="site" description="Interaction with DNA" evidence="10">
    <location>
        <position position="323"/>
    </location>
</feature>
<evidence type="ECO:0000256" key="2">
    <source>
        <dbReference type="ARBA" id="ARBA00009446"/>
    </source>
</evidence>
<dbReference type="GO" id="GO:0005694">
    <property type="term" value="C:chromosome"/>
    <property type="evidence" value="ECO:0007669"/>
    <property type="project" value="InterPro"/>
</dbReference>
<dbReference type="PROSITE" id="PS50880">
    <property type="entry name" value="TOPRIM"/>
    <property type="match status" value="1"/>
</dbReference>
<dbReference type="GO" id="GO:0006265">
    <property type="term" value="P:DNA topological change"/>
    <property type="evidence" value="ECO:0007669"/>
    <property type="project" value="UniProtKB-UniRule"/>
</dbReference>
<proteinExistence type="inferred from homology"/>
<feature type="site" description="Interaction with DNA" evidence="10">
    <location>
        <position position="176"/>
    </location>
</feature>
<dbReference type="InterPro" id="IPR013498">
    <property type="entry name" value="Topo_IA_Znf"/>
</dbReference>
<dbReference type="PANTHER" id="PTHR42785:SF1">
    <property type="entry name" value="DNA TOPOISOMERASE"/>
    <property type="match status" value="1"/>
</dbReference>
<keyword evidence="7 10" id="KW-0799">Topoisomerase</keyword>
<keyword evidence="3" id="KW-0479">Metal-binding</keyword>
<evidence type="ECO:0000313" key="13">
    <source>
        <dbReference type="EMBL" id="OGG16396.1"/>
    </source>
</evidence>
<dbReference type="InterPro" id="IPR000380">
    <property type="entry name" value="Topo_IA"/>
</dbReference>
<dbReference type="HAMAP" id="MF_00952">
    <property type="entry name" value="Topoisom_1_prok"/>
    <property type="match status" value="1"/>
</dbReference>
<evidence type="ECO:0000256" key="10">
    <source>
        <dbReference type="HAMAP-Rule" id="MF_00952"/>
    </source>
</evidence>
<dbReference type="Pfam" id="PF01751">
    <property type="entry name" value="Toprim"/>
    <property type="match status" value="1"/>
</dbReference>
<dbReference type="InterPro" id="IPR013826">
    <property type="entry name" value="Topo_IA_cen_sub3"/>
</dbReference>
<dbReference type="Gene3D" id="3.40.50.140">
    <property type="match status" value="1"/>
</dbReference>
<keyword evidence="4" id="KW-0863">Zinc-finger</keyword>
<dbReference type="InterPro" id="IPR006171">
    <property type="entry name" value="TOPRIM_dom"/>
</dbReference>
<sequence length="722" mass="81943">MKNLVIVESPTKARTLSRFLGPDFQIEATMGHIRDLPEKKLGIDVAHEFTPDYQLIVKRKDRIRELTSYAKNAERIILASDPDREGEAIAWHTKEVLGSRFKVIGKEKKEESKNLEPNTYNLEPKFERISFHEITKSAIDEALKNPREIDMQLVDAQQARRVLDRLVGYKLSPLLWKKMGMRWLSAGRVQSVAVRLIVEREREILAFKPLEYWIIDVELEKSSQGSGDRNQETKTFLARLSEINGKKAEIGSKEITDAVVENLKNAVYTVSDVATKEVRRFSLPPFTTSTLQQAASNKFGWSAKRTMHAAQSLYEEGYITYHRTDSTNLSTEAIGMVREFISVEFNKLYLPSEPKLYKTKSKVAQEAHEAIRPTKVRTATAMDMSVILRSKTTKNPVGNEDSARDPSQSLRMTLMPEGLGRDLELLYSLIWRRFVASQMSEAVFDQTSLSIEAKYDAEVYRLKVGGQKMKFDGFLALYEKERKGEEEKKGEEEENREVPALTIGEGLNYIKTIPQQKFTEPPARYSEASLIKILEEKSIGRPSTYAPIISTIQDRKYVEKMEKRFRPTDLGNAVADFLVKNFPTIFDVAFTAQMEGELDGIANGEYSWVNVIRDFYTPFAVKLNEVSETGEKVSVSFGVTDEICPNCGKPLAVKMSKFGKFLACTGFPSCTFKKSIVEKAGITCPRCKGDILVKKTRTGKQFYGCANYPTCTFAAWKKEDIK</sequence>
<evidence type="ECO:0000256" key="7">
    <source>
        <dbReference type="ARBA" id="ARBA00023029"/>
    </source>
</evidence>
<dbReference type="InterPro" id="IPR013497">
    <property type="entry name" value="Topo_IA_cen"/>
</dbReference>
<dbReference type="GO" id="GO:0003917">
    <property type="term" value="F:DNA topoisomerase type I (single strand cut, ATP-independent) activity"/>
    <property type="evidence" value="ECO:0007669"/>
    <property type="project" value="UniProtKB-UniRule"/>
</dbReference>
<dbReference type="InterPro" id="IPR023406">
    <property type="entry name" value="Topo_IA_AS"/>
</dbReference>
<evidence type="ECO:0000256" key="1">
    <source>
        <dbReference type="ARBA" id="ARBA00000213"/>
    </source>
</evidence>
<dbReference type="SUPFAM" id="SSF56712">
    <property type="entry name" value="Prokaryotic type I DNA topoisomerase"/>
    <property type="match status" value="1"/>
</dbReference>
<comment type="catalytic activity">
    <reaction evidence="1 10">
        <text>ATP-independent breakage of single-stranded DNA, followed by passage and rejoining.</text>
        <dbReference type="EC" id="5.6.2.1"/>
    </reaction>
</comment>
<dbReference type="Gene3D" id="2.70.20.10">
    <property type="entry name" value="Topoisomerase I, domain 3"/>
    <property type="match status" value="1"/>
</dbReference>
<protein>
    <recommendedName>
        <fullName evidence="10">DNA topoisomerase 1</fullName>
        <ecNumber evidence="10">5.6.2.1</ecNumber>
    </recommendedName>
    <alternativeName>
        <fullName evidence="10">DNA topoisomerase I</fullName>
    </alternativeName>
</protein>
<feature type="site" description="Interaction with DNA" evidence="10">
    <location>
        <position position="555"/>
    </location>
</feature>
<feature type="site" description="Interaction with DNA" evidence="10">
    <location>
        <position position="160"/>
    </location>
</feature>
<dbReference type="SUPFAM" id="SSF57783">
    <property type="entry name" value="Zinc beta-ribbon"/>
    <property type="match status" value="1"/>
</dbReference>
<dbReference type="PANTHER" id="PTHR42785">
    <property type="entry name" value="DNA TOPOISOMERASE, TYPE IA, CORE"/>
    <property type="match status" value="1"/>
</dbReference>
<dbReference type="InterPro" id="IPR023405">
    <property type="entry name" value="Topo_IA_core_domain"/>
</dbReference>
<comment type="caution">
    <text evidence="13">The sequence shown here is derived from an EMBL/GenBank/DDBJ whole genome shotgun (WGS) entry which is preliminary data.</text>
</comment>
<evidence type="ECO:0000256" key="9">
    <source>
        <dbReference type="ARBA" id="ARBA00023235"/>
    </source>
</evidence>
<evidence type="ECO:0000259" key="12">
    <source>
        <dbReference type="PROSITE" id="PS52039"/>
    </source>
</evidence>
<dbReference type="SMART" id="SM00437">
    <property type="entry name" value="TOP1Ac"/>
    <property type="match status" value="1"/>
</dbReference>
<dbReference type="Gene3D" id="3.30.65.10">
    <property type="entry name" value="Bacterial Topoisomerase I, domain 1"/>
    <property type="match status" value="2"/>
</dbReference>
<dbReference type="PRINTS" id="PR00417">
    <property type="entry name" value="PRTPISMRASEI"/>
</dbReference>
<dbReference type="Pfam" id="PF01131">
    <property type="entry name" value="Topoisom_bac"/>
    <property type="match status" value="1"/>
</dbReference>
<dbReference type="GO" id="GO:0008270">
    <property type="term" value="F:zinc ion binding"/>
    <property type="evidence" value="ECO:0007669"/>
    <property type="project" value="UniProtKB-KW"/>
</dbReference>
<feature type="domain" description="Topo IA-type catalytic" evidence="12">
    <location>
        <begin position="150"/>
        <end position="623"/>
    </location>
</feature>
<dbReference type="PROSITE" id="PS52039">
    <property type="entry name" value="TOPO_IA_2"/>
    <property type="match status" value="1"/>
</dbReference>
<organism evidence="13 14">
    <name type="scientific">Candidatus Gottesmanbacteria bacterium RIFCSPHIGHO2_02_FULL_39_11</name>
    <dbReference type="NCBI Taxonomy" id="1798382"/>
    <lineage>
        <taxon>Bacteria</taxon>
        <taxon>Candidatus Gottesmaniibacteriota</taxon>
    </lineage>
</organism>
<dbReference type="InterPro" id="IPR013825">
    <property type="entry name" value="Topo_IA_cen_sub2"/>
</dbReference>
<gene>
    <name evidence="10" type="primary">topA</name>
    <name evidence="13" type="ORF">A3D77_01005</name>
</gene>
<keyword evidence="6" id="KW-0460">Magnesium</keyword>